<name>A0A6A5VA55_9PLEO</name>
<dbReference type="PANTHER" id="PTHR32303:SF10">
    <property type="entry name" value="OUTER MEMBRANE PROTEIN ASSEMBLY FACTOR BAMB"/>
    <property type="match status" value="1"/>
</dbReference>
<gene>
    <name evidence="1" type="ORF">BU23DRAFT_598620</name>
</gene>
<reference evidence="1" key="1">
    <citation type="journal article" date="2020" name="Stud. Mycol.">
        <title>101 Dothideomycetes genomes: a test case for predicting lifestyles and emergence of pathogens.</title>
        <authorList>
            <person name="Haridas S."/>
            <person name="Albert R."/>
            <person name="Binder M."/>
            <person name="Bloem J."/>
            <person name="Labutti K."/>
            <person name="Salamov A."/>
            <person name="Andreopoulos B."/>
            <person name="Baker S."/>
            <person name="Barry K."/>
            <person name="Bills G."/>
            <person name="Bluhm B."/>
            <person name="Cannon C."/>
            <person name="Castanera R."/>
            <person name="Culley D."/>
            <person name="Daum C."/>
            <person name="Ezra D."/>
            <person name="Gonzalez J."/>
            <person name="Henrissat B."/>
            <person name="Kuo A."/>
            <person name="Liang C."/>
            <person name="Lipzen A."/>
            <person name="Lutzoni F."/>
            <person name="Magnuson J."/>
            <person name="Mondo S."/>
            <person name="Nolan M."/>
            <person name="Ohm R."/>
            <person name="Pangilinan J."/>
            <person name="Park H.-J."/>
            <person name="Ramirez L."/>
            <person name="Alfaro M."/>
            <person name="Sun H."/>
            <person name="Tritt A."/>
            <person name="Yoshinaga Y."/>
            <person name="Zwiers L.-H."/>
            <person name="Turgeon B."/>
            <person name="Goodwin S."/>
            <person name="Spatafora J."/>
            <person name="Crous P."/>
            <person name="Grigoriev I."/>
        </authorList>
    </citation>
    <scope>NUCLEOTIDE SEQUENCE</scope>
    <source>
        <strain evidence="1">CBS 107.79</strain>
    </source>
</reference>
<dbReference type="OrthoDB" id="416253at2759"/>
<dbReference type="InterPro" id="IPR018391">
    <property type="entry name" value="PQQ_b-propeller_rpt"/>
</dbReference>
<dbReference type="InterPro" id="IPR011047">
    <property type="entry name" value="Quinoprotein_ADH-like_sf"/>
</dbReference>
<keyword evidence="2" id="KW-1185">Reference proteome</keyword>
<dbReference type="Proteomes" id="UP000800036">
    <property type="component" value="Unassembled WGS sequence"/>
</dbReference>
<dbReference type="Gene3D" id="2.40.10.480">
    <property type="match status" value="1"/>
</dbReference>
<evidence type="ECO:0000313" key="1">
    <source>
        <dbReference type="EMBL" id="KAF1974034.1"/>
    </source>
</evidence>
<proteinExistence type="predicted"/>
<dbReference type="EMBL" id="ML976677">
    <property type="protein sequence ID" value="KAF1974034.1"/>
    <property type="molecule type" value="Genomic_DNA"/>
</dbReference>
<accession>A0A6A5VA55</accession>
<protein>
    <submittedName>
        <fullName evidence="1">Quino protein alcohol dehydrogenase-like protein</fullName>
    </submittedName>
</protein>
<dbReference type="SUPFAM" id="SSF50998">
    <property type="entry name" value="Quinoprotein alcohol dehydrogenase-like"/>
    <property type="match status" value="1"/>
</dbReference>
<dbReference type="AlphaFoldDB" id="A0A6A5VA55"/>
<organism evidence="1 2">
    <name type="scientific">Bimuria novae-zelandiae CBS 107.79</name>
    <dbReference type="NCBI Taxonomy" id="1447943"/>
    <lineage>
        <taxon>Eukaryota</taxon>
        <taxon>Fungi</taxon>
        <taxon>Dikarya</taxon>
        <taxon>Ascomycota</taxon>
        <taxon>Pezizomycotina</taxon>
        <taxon>Dothideomycetes</taxon>
        <taxon>Pleosporomycetidae</taxon>
        <taxon>Pleosporales</taxon>
        <taxon>Massarineae</taxon>
        <taxon>Didymosphaeriaceae</taxon>
        <taxon>Bimuria</taxon>
    </lineage>
</organism>
<dbReference type="SMART" id="SM00564">
    <property type="entry name" value="PQQ"/>
    <property type="match status" value="3"/>
</dbReference>
<dbReference type="Gene3D" id="2.140.10.10">
    <property type="entry name" value="Quinoprotein alcohol dehydrogenase-like superfamily"/>
    <property type="match status" value="1"/>
</dbReference>
<dbReference type="PANTHER" id="PTHR32303">
    <property type="entry name" value="QUINOPROTEIN ALCOHOL DEHYDROGENASE (CYTOCHROME C)"/>
    <property type="match status" value="1"/>
</dbReference>
<evidence type="ECO:0000313" key="2">
    <source>
        <dbReference type="Proteomes" id="UP000800036"/>
    </source>
</evidence>
<sequence>MSTSSQKPTITHYFALGFGADVYNNHWAGSDAQINIDNVKTLSSTCHKKYEPGLSAAPLIENGVAYYTTFGGLLVALDYKSCKEHWTLNITELILKVTGNSDDILSTGGALASRSTPVADGDVLYFDTLAKALVVASPTVYNHRFFFGVSTTESGYPANDPNYKLSHRGSMKALELRHGRLALVWTTHMILPGANFSGASVWGSQPSIDPIRKQVFIGTGQLFSLPDEIVECQNANKNLRIQTEHLSNEPCLPRNVYQTSILALDIDAGEINWYRTLGALDAWNSACIPGLQGSDPNSPPGRNCPKNVGNYIDFGMAPTFVLGSENTPGKKAIVVAGQKNGNLYAFSAQTGTVLWGINAAPGGIEGGLSWGVAIDKDTVYYTAINSNRVRFTLFPRNKAISNAAFGRGKSERWATKWQTAAPRNMTSAVTPVVVNDVVLTGATGTWVEARCTARDLGLSSL</sequence>